<evidence type="ECO:0000313" key="1">
    <source>
        <dbReference type="EMBL" id="SDM68909.1"/>
    </source>
</evidence>
<protein>
    <submittedName>
        <fullName evidence="1">Uncharacterized protein</fullName>
    </submittedName>
</protein>
<sequence length="160" mass="17423">MGTVTYDIIFARRRPGLTLLETLEDRAAEHDPDAEPVPLLLTTAQRAAWELILRRVTAEVGPVTSQEYLYSLTLWRDGPAGHLQLDYAGDSADIEIPYRYPGKAALPIIAEAYRVAGIVEEATGLEGFDGQTEQPIAVGDIEAAAAKLAGFARWAQDNLT</sequence>
<organism evidence="1 2">
    <name type="scientific">Actinacidiphila guanduensis</name>
    <dbReference type="NCBI Taxonomy" id="310781"/>
    <lineage>
        <taxon>Bacteria</taxon>
        <taxon>Bacillati</taxon>
        <taxon>Actinomycetota</taxon>
        <taxon>Actinomycetes</taxon>
        <taxon>Kitasatosporales</taxon>
        <taxon>Streptomycetaceae</taxon>
        <taxon>Actinacidiphila</taxon>
    </lineage>
</organism>
<proteinExistence type="predicted"/>
<keyword evidence="2" id="KW-1185">Reference proteome</keyword>
<reference evidence="1 2" key="1">
    <citation type="submission" date="2016-10" db="EMBL/GenBank/DDBJ databases">
        <authorList>
            <person name="de Groot N.N."/>
        </authorList>
    </citation>
    <scope>NUCLEOTIDE SEQUENCE [LARGE SCALE GENOMIC DNA]</scope>
    <source>
        <strain evidence="1 2">CGMCC 4.2022</strain>
    </source>
</reference>
<name>A0A1G9V9R5_9ACTN</name>
<gene>
    <name evidence="1" type="ORF">SAMN05216259_101189</name>
</gene>
<accession>A0A1G9V9R5</accession>
<dbReference type="EMBL" id="FNIE01000001">
    <property type="protein sequence ID" value="SDM68909.1"/>
    <property type="molecule type" value="Genomic_DNA"/>
</dbReference>
<dbReference type="AlphaFoldDB" id="A0A1G9V9R5"/>
<evidence type="ECO:0000313" key="2">
    <source>
        <dbReference type="Proteomes" id="UP000199341"/>
    </source>
</evidence>
<dbReference type="STRING" id="310781.SAMN05216259_101189"/>
<dbReference type="Proteomes" id="UP000199341">
    <property type="component" value="Unassembled WGS sequence"/>
</dbReference>